<dbReference type="PANTHER" id="PTHR46063">
    <property type="entry name" value="KELCH DOMAIN-CONTAINING PROTEIN"/>
    <property type="match status" value="1"/>
</dbReference>
<organism evidence="2 3">
    <name type="scientific">Anopheles maculatus</name>
    <dbReference type="NCBI Taxonomy" id="74869"/>
    <lineage>
        <taxon>Eukaryota</taxon>
        <taxon>Metazoa</taxon>
        <taxon>Ecdysozoa</taxon>
        <taxon>Arthropoda</taxon>
        <taxon>Hexapoda</taxon>
        <taxon>Insecta</taxon>
        <taxon>Pterygota</taxon>
        <taxon>Neoptera</taxon>
        <taxon>Endopterygota</taxon>
        <taxon>Diptera</taxon>
        <taxon>Nematocera</taxon>
        <taxon>Culicoidea</taxon>
        <taxon>Culicidae</taxon>
        <taxon>Anophelinae</taxon>
        <taxon>Anopheles</taxon>
        <taxon>Anopheles maculatus group</taxon>
    </lineage>
</organism>
<evidence type="ECO:0000313" key="3">
    <source>
        <dbReference type="Proteomes" id="UP000075901"/>
    </source>
</evidence>
<feature type="region of interest" description="Disordered" evidence="1">
    <location>
        <begin position="484"/>
        <end position="530"/>
    </location>
</feature>
<proteinExistence type="predicted"/>
<protein>
    <recommendedName>
        <fullName evidence="4">Kelch domain-containing protein 4</fullName>
    </recommendedName>
</protein>
<dbReference type="Pfam" id="PF24681">
    <property type="entry name" value="Kelch_KLHDC2_KLHL20_DRC7"/>
    <property type="match status" value="1"/>
</dbReference>
<feature type="compositionally biased region" description="Basic residues" evidence="1">
    <location>
        <begin position="1"/>
        <end position="11"/>
    </location>
</feature>
<accession>A0A182SFB2</accession>
<sequence length="530" mass="57992">MGRKDKNKKKGKGAEKTSMKTDKKLVAKQKKLLAKLGEEDIENIVAKYETKDTKSSDLTEIVCPPPTARVNVGICAHPADKEEIFIHGGEFFNGQQTVIYGDFYSYNVAKNEWKTLKSSICPAPRSGHQMVSVATDGGQIWLFGGEYASPSQLQFYHYRDLWVYRMAKKQWEKLNAPNGPSARSGHRMVVTRKKLFVFGGFHDNNASYRYFNDLYAFSLENYSWTKIEAAGTAPPARSGCCMVANTDGKILIWGGYSKTNVKKEIDRGTTHTDMYTLVADKQDAKGQASGYKWSSVKPNGKKPAPRSGMAVAIAPNGKAYAFGGVMDTEEDEEDVRGLFSNELHALDTNAGTWRKLELAAKARKSTSKPADVEMSQDEKQAIEAKKIVSDDGIFTMTVGGSSGSGGAAKGASKTEGDDSADVLDLGGPSPRMNAAIVVCKGQLFVYGGLFESGSRQFTLSDLYSLDLHKLDVWKTLIANSLNSSEWLGSDSEGDSSDDEDDDDDDDDDDDEDDDDDDDSSEDDSSGMETE</sequence>
<dbReference type="VEuPathDB" id="VectorBase:AMAM005653"/>
<name>A0A182SFB2_9DIPT</name>
<evidence type="ECO:0000313" key="2">
    <source>
        <dbReference type="EnsemblMetazoa" id="AMAM005653-PA"/>
    </source>
</evidence>
<reference evidence="3" key="1">
    <citation type="submission" date="2013-09" db="EMBL/GenBank/DDBJ databases">
        <title>The Genome Sequence of Anopheles maculatus species B.</title>
        <authorList>
            <consortium name="The Broad Institute Genomics Platform"/>
            <person name="Neafsey D.E."/>
            <person name="Besansky N."/>
            <person name="Howell P."/>
            <person name="Walton C."/>
            <person name="Young S.K."/>
            <person name="Zeng Q."/>
            <person name="Gargeya S."/>
            <person name="Fitzgerald M."/>
            <person name="Haas B."/>
            <person name="Abouelleil A."/>
            <person name="Allen A.W."/>
            <person name="Alvarado L."/>
            <person name="Arachchi H.M."/>
            <person name="Berlin A.M."/>
            <person name="Chapman S.B."/>
            <person name="Gainer-Dewar J."/>
            <person name="Goldberg J."/>
            <person name="Griggs A."/>
            <person name="Gujja S."/>
            <person name="Hansen M."/>
            <person name="Howarth C."/>
            <person name="Imamovic A."/>
            <person name="Ireland A."/>
            <person name="Larimer J."/>
            <person name="McCowan C."/>
            <person name="Murphy C."/>
            <person name="Pearson M."/>
            <person name="Poon T.W."/>
            <person name="Priest M."/>
            <person name="Roberts A."/>
            <person name="Saif S."/>
            <person name="Shea T."/>
            <person name="Sisk P."/>
            <person name="Sykes S."/>
            <person name="Wortman J."/>
            <person name="Nusbaum C."/>
            <person name="Birren B."/>
        </authorList>
    </citation>
    <scope>NUCLEOTIDE SEQUENCE [LARGE SCALE GENOMIC DNA]</scope>
    <source>
        <strain evidence="3">maculatus3</strain>
    </source>
</reference>
<feature type="region of interest" description="Disordered" evidence="1">
    <location>
        <begin position="1"/>
        <end position="23"/>
    </location>
</feature>
<reference evidence="2" key="2">
    <citation type="submission" date="2020-05" db="UniProtKB">
        <authorList>
            <consortium name="EnsemblMetazoa"/>
        </authorList>
    </citation>
    <scope>IDENTIFICATION</scope>
    <source>
        <strain evidence="2">maculatus3</strain>
    </source>
</reference>
<dbReference type="AlphaFoldDB" id="A0A182SFB2"/>
<evidence type="ECO:0000256" key="1">
    <source>
        <dbReference type="SAM" id="MobiDB-lite"/>
    </source>
</evidence>
<dbReference type="EnsemblMetazoa" id="AMAM005653-RA">
    <property type="protein sequence ID" value="AMAM005653-PA"/>
    <property type="gene ID" value="AMAM005653"/>
</dbReference>
<feature type="compositionally biased region" description="Basic and acidic residues" evidence="1">
    <location>
        <begin position="12"/>
        <end position="23"/>
    </location>
</feature>
<evidence type="ECO:0008006" key="4">
    <source>
        <dbReference type="Google" id="ProtNLM"/>
    </source>
</evidence>
<keyword evidence="3" id="KW-1185">Reference proteome</keyword>
<dbReference type="Proteomes" id="UP000075901">
    <property type="component" value="Unassembled WGS sequence"/>
</dbReference>
<dbReference type="SUPFAM" id="SSF117281">
    <property type="entry name" value="Kelch motif"/>
    <property type="match status" value="2"/>
</dbReference>
<feature type="compositionally biased region" description="Acidic residues" evidence="1">
    <location>
        <begin position="491"/>
        <end position="530"/>
    </location>
</feature>
<dbReference type="InterPro" id="IPR015915">
    <property type="entry name" value="Kelch-typ_b-propeller"/>
</dbReference>
<dbReference type="InterPro" id="IPR052588">
    <property type="entry name" value="Kelch_domain_protein"/>
</dbReference>
<dbReference type="Gene3D" id="2.120.10.80">
    <property type="entry name" value="Kelch-type beta propeller"/>
    <property type="match status" value="2"/>
</dbReference>
<feature type="region of interest" description="Disordered" evidence="1">
    <location>
        <begin position="399"/>
        <end position="425"/>
    </location>
</feature>
<dbReference type="PANTHER" id="PTHR46063:SF1">
    <property type="entry name" value="KELCH DOMAIN-CONTAINING PROTEIN 4"/>
    <property type="match status" value="1"/>
</dbReference>